<dbReference type="PANTHER" id="PTHR31650">
    <property type="entry name" value="O-ACYLTRANSFERASE (WSD1-LIKE) FAMILY PROTEIN"/>
    <property type="match status" value="1"/>
</dbReference>
<dbReference type="Gene3D" id="3.30.559.10">
    <property type="entry name" value="Chloramphenicol acetyltransferase-like domain"/>
    <property type="match status" value="1"/>
</dbReference>
<feature type="region of interest" description="Disordered" evidence="12">
    <location>
        <begin position="20"/>
        <end position="46"/>
    </location>
</feature>
<dbReference type="InterPro" id="IPR004255">
    <property type="entry name" value="O-acyltransferase_WSD1_N"/>
</dbReference>
<dbReference type="Pfam" id="PF03007">
    <property type="entry name" value="WS_DGAT_cat"/>
    <property type="match status" value="1"/>
</dbReference>
<dbReference type="InterPro" id="IPR014292">
    <property type="entry name" value="Acyl_transf_WS/DGAT"/>
</dbReference>
<dbReference type="PANTHER" id="PTHR31650:SF1">
    <property type="entry name" value="WAX ESTER SYNTHASE_DIACYLGLYCEROL ACYLTRANSFERASE 4-RELATED"/>
    <property type="match status" value="1"/>
</dbReference>
<dbReference type="NCBIfam" id="TIGR02946">
    <property type="entry name" value="acyl_WS_DGAT"/>
    <property type="match status" value="1"/>
</dbReference>
<gene>
    <name evidence="15" type="ORF">OG563_35005</name>
</gene>
<evidence type="ECO:0000256" key="5">
    <source>
        <dbReference type="ARBA" id="ARBA00022516"/>
    </source>
</evidence>
<evidence type="ECO:0000256" key="8">
    <source>
        <dbReference type="ARBA" id="ARBA00023098"/>
    </source>
</evidence>
<evidence type="ECO:0000256" key="4">
    <source>
        <dbReference type="ARBA" id="ARBA00013244"/>
    </source>
</evidence>
<comment type="similarity">
    <text evidence="3 11">Belongs to the long-chain O-acyltransferase family.</text>
</comment>
<dbReference type="RefSeq" id="WP_327097754.1">
    <property type="nucleotide sequence ID" value="NZ_CP109149.1"/>
</dbReference>
<comment type="pathway">
    <text evidence="1 11">Glycerolipid metabolism; triacylglycerol biosynthesis.</text>
</comment>
<comment type="catalytic activity">
    <reaction evidence="10 11">
        <text>an acyl-CoA + a 1,2-diacyl-sn-glycerol = a triacyl-sn-glycerol + CoA</text>
        <dbReference type="Rhea" id="RHEA:10868"/>
        <dbReference type="ChEBI" id="CHEBI:17815"/>
        <dbReference type="ChEBI" id="CHEBI:57287"/>
        <dbReference type="ChEBI" id="CHEBI:58342"/>
        <dbReference type="ChEBI" id="CHEBI:64615"/>
        <dbReference type="EC" id="2.3.1.20"/>
    </reaction>
</comment>
<keyword evidence="16" id="KW-1185">Reference proteome</keyword>
<dbReference type="InterPro" id="IPR009721">
    <property type="entry name" value="O-acyltransferase_WSD1_C"/>
</dbReference>
<feature type="domain" description="O-acyltransferase WSD1 C-terminal" evidence="14">
    <location>
        <begin position="345"/>
        <end position="494"/>
    </location>
</feature>
<evidence type="ECO:0000259" key="13">
    <source>
        <dbReference type="Pfam" id="PF03007"/>
    </source>
</evidence>
<evidence type="ECO:0000256" key="12">
    <source>
        <dbReference type="SAM" id="MobiDB-lite"/>
    </source>
</evidence>
<dbReference type="Proteomes" id="UP001432062">
    <property type="component" value="Chromosome"/>
</dbReference>
<sequence>MSHADLKPARHLDVRIMTPGQLASGTPAEPAKPSQRIPLSGENGPSRQLSSLDVLLLNAESPTMLLHVGSVTLLEPPTAGSALDVTVLRRLIASRLHLTAPLRWRLRTVPFGLDLPYWEDSDTIDLGYHVRDTRLPEDSTDQALAELAARLHAQPLDRSRPLWECHLISGLAEGRQAIYTKVHHALIDGVSGAEVMAALFDIVPESQPVPPPPDGLRLARTPKPAEIVGRGIAHTVTRQADRVRLPMRLGPMLPNALADMPKVTSTLPGNGPNGTDRSFAFVSLPLDTVKQVKNSFGGTVNDVVMTLCTTAFRRWLLDHDAPADDPAVAAIPVSVRTQEQLGTAGNQFSIMLCELPIGEPDPQHRMKLTHAAMLAAKDRFQTTPPALLHYATAALPQILHGLATRLLLRVAAPALPLANMIVSNVPGPQMPLYAGGIQVAGTYPISVLTDLSGPLNITVMSYNGHLDFGILACTDSIPDVWNIASYLRDALAELVQ</sequence>
<dbReference type="InterPro" id="IPR023213">
    <property type="entry name" value="CAT-like_dom_sf"/>
</dbReference>
<evidence type="ECO:0000256" key="11">
    <source>
        <dbReference type="RuleBase" id="RU361241"/>
    </source>
</evidence>
<dbReference type="EMBL" id="CP109441">
    <property type="protein sequence ID" value="WUV44344.1"/>
    <property type="molecule type" value="Genomic_DNA"/>
</dbReference>
<comment type="pathway">
    <text evidence="2">Lipid metabolism.</text>
</comment>
<dbReference type="InterPro" id="IPR045034">
    <property type="entry name" value="O-acyltransferase_WSD1-like"/>
</dbReference>
<dbReference type="SUPFAM" id="SSF52777">
    <property type="entry name" value="CoA-dependent acyltransferases"/>
    <property type="match status" value="1"/>
</dbReference>
<evidence type="ECO:0000256" key="7">
    <source>
        <dbReference type="ARBA" id="ARBA00022798"/>
    </source>
</evidence>
<evidence type="ECO:0000256" key="1">
    <source>
        <dbReference type="ARBA" id="ARBA00004771"/>
    </source>
</evidence>
<protein>
    <recommendedName>
        <fullName evidence="4 11">Diacylglycerol O-acyltransferase</fullName>
        <ecNumber evidence="4 11">2.3.1.20</ecNumber>
    </recommendedName>
</protein>
<feature type="domain" description="O-acyltransferase WSD1-like N-terminal" evidence="13">
    <location>
        <begin position="49"/>
        <end position="304"/>
    </location>
</feature>
<reference evidence="15" key="1">
    <citation type="submission" date="2022-10" db="EMBL/GenBank/DDBJ databases">
        <title>The complete genomes of actinobacterial strains from the NBC collection.</title>
        <authorList>
            <person name="Joergensen T.S."/>
            <person name="Alvarez Arevalo M."/>
            <person name="Sterndorff E.B."/>
            <person name="Faurdal D."/>
            <person name="Vuksanovic O."/>
            <person name="Mourched A.-S."/>
            <person name="Charusanti P."/>
            <person name="Shaw S."/>
            <person name="Blin K."/>
            <person name="Weber T."/>
        </authorList>
    </citation>
    <scope>NUCLEOTIDE SEQUENCE</scope>
    <source>
        <strain evidence="15">NBC_01482</strain>
    </source>
</reference>
<proteinExistence type="inferred from homology"/>
<dbReference type="Pfam" id="PF06974">
    <property type="entry name" value="WS_DGAT_C"/>
    <property type="match status" value="1"/>
</dbReference>
<accession>A0ABZ1YRH6</accession>
<keyword evidence="5 11" id="KW-0444">Lipid biosynthesis</keyword>
<dbReference type="EC" id="2.3.1.20" evidence="4 11"/>
<evidence type="ECO:0000256" key="9">
    <source>
        <dbReference type="ARBA" id="ARBA00023315"/>
    </source>
</evidence>
<evidence type="ECO:0000256" key="2">
    <source>
        <dbReference type="ARBA" id="ARBA00005189"/>
    </source>
</evidence>
<evidence type="ECO:0000313" key="15">
    <source>
        <dbReference type="EMBL" id="WUV44344.1"/>
    </source>
</evidence>
<evidence type="ECO:0000256" key="6">
    <source>
        <dbReference type="ARBA" id="ARBA00022679"/>
    </source>
</evidence>
<evidence type="ECO:0000259" key="14">
    <source>
        <dbReference type="Pfam" id="PF06974"/>
    </source>
</evidence>
<keyword evidence="9 11" id="KW-0012">Acyltransferase</keyword>
<keyword evidence="8 11" id="KW-0443">Lipid metabolism</keyword>
<evidence type="ECO:0000256" key="10">
    <source>
        <dbReference type="ARBA" id="ARBA00048109"/>
    </source>
</evidence>
<keyword evidence="7 11" id="KW-0319">Glycerol metabolism</keyword>
<keyword evidence="6 11" id="KW-0808">Transferase</keyword>
<name>A0ABZ1YRH6_9NOCA</name>
<evidence type="ECO:0000313" key="16">
    <source>
        <dbReference type="Proteomes" id="UP001432062"/>
    </source>
</evidence>
<evidence type="ECO:0000256" key="3">
    <source>
        <dbReference type="ARBA" id="ARBA00009587"/>
    </source>
</evidence>
<organism evidence="15 16">
    <name type="scientific">Nocardia vinacea</name>
    <dbReference type="NCBI Taxonomy" id="96468"/>
    <lineage>
        <taxon>Bacteria</taxon>
        <taxon>Bacillati</taxon>
        <taxon>Actinomycetota</taxon>
        <taxon>Actinomycetes</taxon>
        <taxon>Mycobacteriales</taxon>
        <taxon>Nocardiaceae</taxon>
        <taxon>Nocardia</taxon>
    </lineage>
</organism>